<protein>
    <recommendedName>
        <fullName evidence="4">TonB C-terminal domain-containing protein</fullName>
    </recommendedName>
</protein>
<accession>A0ABS3JFI2</accession>
<evidence type="ECO:0000313" key="2">
    <source>
        <dbReference type="EMBL" id="MBO0948761.1"/>
    </source>
</evidence>
<reference evidence="2 3" key="1">
    <citation type="submission" date="2021-03" db="EMBL/GenBank/DDBJ databases">
        <title>Fibrella sp. HMF5405 genome sequencing and assembly.</title>
        <authorList>
            <person name="Kang H."/>
            <person name="Kim H."/>
            <person name="Bae S."/>
            <person name="Joh K."/>
        </authorList>
    </citation>
    <scope>NUCLEOTIDE SEQUENCE [LARGE SCALE GENOMIC DNA]</scope>
    <source>
        <strain evidence="2 3">HMF5405</strain>
    </source>
</reference>
<name>A0ABS3JFI2_9BACT</name>
<sequence>MKTLVCSWIILGVTTVGAFANPGTKKISKAKPQVSVEQQLASQLTYPTAMQKATGNGVVVIQFRLADDNKLINPTVFSTDKQLNDELTRQLLSAKLSLPEAGDSEQVHTARLRFKAAE</sequence>
<dbReference type="SUPFAM" id="SSF74653">
    <property type="entry name" value="TolA/TonB C-terminal domain"/>
    <property type="match status" value="1"/>
</dbReference>
<gene>
    <name evidence="2" type="ORF">J2I46_09230</name>
</gene>
<dbReference type="RefSeq" id="WP_207328712.1">
    <property type="nucleotide sequence ID" value="NZ_JAFMYW010000002.1"/>
</dbReference>
<evidence type="ECO:0008006" key="4">
    <source>
        <dbReference type="Google" id="ProtNLM"/>
    </source>
</evidence>
<evidence type="ECO:0000256" key="1">
    <source>
        <dbReference type="SAM" id="SignalP"/>
    </source>
</evidence>
<organism evidence="2 3">
    <name type="scientific">Fibrella forsythiae</name>
    <dbReference type="NCBI Taxonomy" id="2817061"/>
    <lineage>
        <taxon>Bacteria</taxon>
        <taxon>Pseudomonadati</taxon>
        <taxon>Bacteroidota</taxon>
        <taxon>Cytophagia</taxon>
        <taxon>Cytophagales</taxon>
        <taxon>Spirosomataceae</taxon>
        <taxon>Fibrella</taxon>
    </lineage>
</organism>
<comment type="caution">
    <text evidence="2">The sequence shown here is derived from an EMBL/GenBank/DDBJ whole genome shotgun (WGS) entry which is preliminary data.</text>
</comment>
<keyword evidence="3" id="KW-1185">Reference proteome</keyword>
<evidence type="ECO:0000313" key="3">
    <source>
        <dbReference type="Proteomes" id="UP000664628"/>
    </source>
</evidence>
<feature type="signal peptide" evidence="1">
    <location>
        <begin position="1"/>
        <end position="20"/>
    </location>
</feature>
<feature type="chain" id="PRO_5045245243" description="TonB C-terminal domain-containing protein" evidence="1">
    <location>
        <begin position="21"/>
        <end position="118"/>
    </location>
</feature>
<dbReference type="Proteomes" id="UP000664628">
    <property type="component" value="Unassembled WGS sequence"/>
</dbReference>
<keyword evidence="1" id="KW-0732">Signal</keyword>
<proteinExistence type="predicted"/>
<dbReference type="EMBL" id="JAFMYW010000002">
    <property type="protein sequence ID" value="MBO0948761.1"/>
    <property type="molecule type" value="Genomic_DNA"/>
</dbReference>